<dbReference type="EMBL" id="AP027735">
    <property type="protein sequence ID" value="BDZ57546.1"/>
    <property type="molecule type" value="Genomic_DNA"/>
</dbReference>
<sequence length="172" mass="17829">MTDHGGDEPEAPDARRLDVRLLLPAGCAWVAVLVGLRLSPAVLLPTAVAAGVAALLLARRDLGTARTIAALCLAATSLTTLATGLHQATAQVGLVDELTEQRATVTVRASLATDPRLVSRRSDAAGADDPMYVITLTVREVTGRGSRAVRAPACSSSATRHGPRCVGARRFS</sequence>
<evidence type="ECO:0000256" key="1">
    <source>
        <dbReference type="SAM" id="Phobius"/>
    </source>
</evidence>
<keyword evidence="1" id="KW-0472">Membrane</keyword>
<organism evidence="2 3">
    <name type="scientific">Barrientosiimonas endolithica</name>
    <dbReference type="NCBI Taxonomy" id="1535208"/>
    <lineage>
        <taxon>Bacteria</taxon>
        <taxon>Bacillati</taxon>
        <taxon>Actinomycetota</taxon>
        <taxon>Actinomycetes</taxon>
        <taxon>Micrococcales</taxon>
        <taxon>Dermacoccaceae</taxon>
        <taxon>Barrientosiimonas</taxon>
    </lineage>
</organism>
<keyword evidence="3" id="KW-1185">Reference proteome</keyword>
<keyword evidence="1" id="KW-0812">Transmembrane</keyword>
<accession>A0ABN6YK90</accession>
<keyword evidence="1" id="KW-1133">Transmembrane helix</keyword>
<gene>
    <name evidence="2" type="ORF">GCM10025872_12030</name>
</gene>
<name>A0ABN6YK90_9MICO</name>
<evidence type="ECO:0008006" key="4">
    <source>
        <dbReference type="Google" id="ProtNLM"/>
    </source>
</evidence>
<evidence type="ECO:0000313" key="2">
    <source>
        <dbReference type="EMBL" id="BDZ57546.1"/>
    </source>
</evidence>
<dbReference type="Proteomes" id="UP001321421">
    <property type="component" value="Chromosome"/>
</dbReference>
<protein>
    <recommendedName>
        <fullName evidence="4">DUF4131 domain-containing protein</fullName>
    </recommendedName>
</protein>
<evidence type="ECO:0000313" key="3">
    <source>
        <dbReference type="Proteomes" id="UP001321421"/>
    </source>
</evidence>
<proteinExistence type="predicted"/>
<reference evidence="3" key="1">
    <citation type="journal article" date="2019" name="Int. J. Syst. Evol. Microbiol.">
        <title>The Global Catalogue of Microorganisms (GCM) 10K type strain sequencing project: providing services to taxonomists for standard genome sequencing and annotation.</title>
        <authorList>
            <consortium name="The Broad Institute Genomics Platform"/>
            <consortium name="The Broad Institute Genome Sequencing Center for Infectious Disease"/>
            <person name="Wu L."/>
            <person name="Ma J."/>
        </authorList>
    </citation>
    <scope>NUCLEOTIDE SEQUENCE [LARGE SCALE GENOMIC DNA]</scope>
    <source>
        <strain evidence="3">NBRC 110608</strain>
    </source>
</reference>
<dbReference type="RefSeq" id="WP_289232569.1">
    <property type="nucleotide sequence ID" value="NZ_AP027735.1"/>
</dbReference>
<feature type="transmembrane region" description="Helical" evidence="1">
    <location>
        <begin position="42"/>
        <end position="58"/>
    </location>
</feature>